<organism evidence="1 2">
    <name type="scientific">Vitis rotundifolia</name>
    <name type="common">Muscadine grape</name>
    <dbReference type="NCBI Taxonomy" id="103349"/>
    <lineage>
        <taxon>Eukaryota</taxon>
        <taxon>Viridiplantae</taxon>
        <taxon>Streptophyta</taxon>
        <taxon>Embryophyta</taxon>
        <taxon>Tracheophyta</taxon>
        <taxon>Spermatophyta</taxon>
        <taxon>Magnoliopsida</taxon>
        <taxon>eudicotyledons</taxon>
        <taxon>Gunneridae</taxon>
        <taxon>Pentapetalae</taxon>
        <taxon>rosids</taxon>
        <taxon>Vitales</taxon>
        <taxon>Vitaceae</taxon>
        <taxon>Viteae</taxon>
        <taxon>Vitis</taxon>
    </lineage>
</organism>
<protein>
    <submittedName>
        <fullName evidence="1">Uncharacterized protein</fullName>
    </submittedName>
</protein>
<name>A0AA39DYU2_VITRO</name>
<keyword evidence="2" id="KW-1185">Reference proteome</keyword>
<gene>
    <name evidence="1" type="ORF">PVL29_004810</name>
</gene>
<dbReference type="AlphaFoldDB" id="A0AA39DYU2"/>
<proteinExistence type="predicted"/>
<evidence type="ECO:0000313" key="1">
    <source>
        <dbReference type="EMBL" id="KAJ9703181.1"/>
    </source>
</evidence>
<dbReference type="Proteomes" id="UP001168098">
    <property type="component" value="Unassembled WGS sequence"/>
</dbReference>
<dbReference type="EMBL" id="JARBHA010000004">
    <property type="protein sequence ID" value="KAJ9703181.1"/>
    <property type="molecule type" value="Genomic_DNA"/>
</dbReference>
<sequence length="101" mass="12090">MSFIPYPPGIYNLDYDRVKELNNRLYTQRKEFRETCDKLHAIRTIVKTLTTDIKNLTSLKYLNEYEVAIQEAFDKLFATETIIKREIIRYYIDNLYASSSH</sequence>
<accession>A0AA39DYU2</accession>
<comment type="caution">
    <text evidence="1">The sequence shown here is derived from an EMBL/GenBank/DDBJ whole genome shotgun (WGS) entry which is preliminary data.</text>
</comment>
<reference evidence="1 2" key="1">
    <citation type="journal article" date="2023" name="BMC Biotechnol.">
        <title>Vitis rotundifolia cv Carlos genome sequencing.</title>
        <authorList>
            <person name="Huff M."/>
            <person name="Hulse-Kemp A."/>
            <person name="Scheffler B."/>
            <person name="Youngblood R."/>
            <person name="Simpson S."/>
            <person name="Babiker E."/>
            <person name="Staton M."/>
        </authorList>
    </citation>
    <scope>NUCLEOTIDE SEQUENCE [LARGE SCALE GENOMIC DNA]</scope>
    <source>
        <tissue evidence="1">Leaf</tissue>
    </source>
</reference>
<evidence type="ECO:0000313" key="2">
    <source>
        <dbReference type="Proteomes" id="UP001168098"/>
    </source>
</evidence>